<organism evidence="5 6">
    <name type="scientific">Niastella yeongjuensis</name>
    <dbReference type="NCBI Taxonomy" id="354355"/>
    <lineage>
        <taxon>Bacteria</taxon>
        <taxon>Pseudomonadati</taxon>
        <taxon>Bacteroidota</taxon>
        <taxon>Chitinophagia</taxon>
        <taxon>Chitinophagales</taxon>
        <taxon>Chitinophagaceae</taxon>
        <taxon>Niastella</taxon>
    </lineage>
</organism>
<evidence type="ECO:0000256" key="1">
    <source>
        <dbReference type="ARBA" id="ARBA00005189"/>
    </source>
</evidence>
<dbReference type="RefSeq" id="WP_081198377.1">
    <property type="nucleotide sequence ID" value="NZ_FOCZ01000018.1"/>
</dbReference>
<proteinExistence type="predicted"/>
<dbReference type="InterPro" id="IPR002123">
    <property type="entry name" value="Plipid/glycerol_acylTrfase"/>
</dbReference>
<dbReference type="GO" id="GO:0006654">
    <property type="term" value="P:phosphatidic acid biosynthetic process"/>
    <property type="evidence" value="ECO:0007669"/>
    <property type="project" value="TreeGrafter"/>
</dbReference>
<evidence type="ECO:0000256" key="3">
    <source>
        <dbReference type="ARBA" id="ARBA00023315"/>
    </source>
</evidence>
<dbReference type="GO" id="GO:0003841">
    <property type="term" value="F:1-acylglycerol-3-phosphate O-acyltransferase activity"/>
    <property type="evidence" value="ECO:0007669"/>
    <property type="project" value="TreeGrafter"/>
</dbReference>
<evidence type="ECO:0000313" key="6">
    <source>
        <dbReference type="Proteomes" id="UP000192610"/>
    </source>
</evidence>
<dbReference type="SUPFAM" id="SSF69593">
    <property type="entry name" value="Glycerol-3-phosphate (1)-acyltransferase"/>
    <property type="match status" value="1"/>
</dbReference>
<gene>
    <name evidence="5" type="ORF">A4H97_26630</name>
</gene>
<keyword evidence="6" id="KW-1185">Reference proteome</keyword>
<name>A0A1V9F0C1_9BACT</name>
<reference evidence="6" key="1">
    <citation type="submission" date="2016-04" db="EMBL/GenBank/DDBJ databases">
        <authorList>
            <person name="Chen L."/>
            <person name="Zhuang W."/>
            <person name="Wang G."/>
        </authorList>
    </citation>
    <scope>NUCLEOTIDE SEQUENCE [LARGE SCALE GENOMIC DNA]</scope>
    <source>
        <strain evidence="6">17621</strain>
    </source>
</reference>
<dbReference type="PANTHER" id="PTHR10434">
    <property type="entry name" value="1-ACYL-SN-GLYCEROL-3-PHOSPHATE ACYLTRANSFERASE"/>
    <property type="match status" value="1"/>
</dbReference>
<evidence type="ECO:0000313" key="5">
    <source>
        <dbReference type="EMBL" id="OQP51788.1"/>
    </source>
</evidence>
<dbReference type="STRING" id="354355.SAMN05660816_06251"/>
<dbReference type="Pfam" id="PF01553">
    <property type="entry name" value="Acyltransferase"/>
    <property type="match status" value="1"/>
</dbReference>
<keyword evidence="2 5" id="KW-0808">Transferase</keyword>
<accession>A0A1V9F0C1</accession>
<feature type="domain" description="Phospholipid/glycerol acyltransferase" evidence="4">
    <location>
        <begin position="52"/>
        <end position="191"/>
    </location>
</feature>
<dbReference type="OrthoDB" id="1450572at2"/>
<sequence>MSSFSERLRHIKLVRKILYPIIGVVTWPGLVIINKLQIRGTEHIAKLPRKNVLFVSNHQTYFADVITFLHIFCAVKWRKQNKLGIPYYLLNPFTNVYYVAAEETMRGSFISRLFTLGGALTVKRTWRSSGTEVRKGLDPSDTRKITRALDNNWVITFPQGTTTPFAPGRKGTAHIIKLCRPTVVPVVINGFWRAFNKKGLKFKKRGTLLTVTFKEPLQIDYDAPPEVILAQVMDAIEQSKSFMLKGAHHRKVTNDKTNPA</sequence>
<evidence type="ECO:0000256" key="2">
    <source>
        <dbReference type="ARBA" id="ARBA00022679"/>
    </source>
</evidence>
<dbReference type="PANTHER" id="PTHR10434:SF11">
    <property type="entry name" value="1-ACYL-SN-GLYCEROL-3-PHOSPHATE ACYLTRANSFERASE"/>
    <property type="match status" value="1"/>
</dbReference>
<dbReference type="EMBL" id="LVXG01000010">
    <property type="protein sequence ID" value="OQP51788.1"/>
    <property type="molecule type" value="Genomic_DNA"/>
</dbReference>
<keyword evidence="3 5" id="KW-0012">Acyltransferase</keyword>
<comment type="pathway">
    <text evidence="1">Lipid metabolism.</text>
</comment>
<dbReference type="AlphaFoldDB" id="A0A1V9F0C1"/>
<protein>
    <submittedName>
        <fullName evidence="5">Glycerol acyltransferase</fullName>
    </submittedName>
</protein>
<evidence type="ECO:0000259" key="4">
    <source>
        <dbReference type="SMART" id="SM00563"/>
    </source>
</evidence>
<dbReference type="CDD" id="cd07989">
    <property type="entry name" value="LPLAT_AGPAT-like"/>
    <property type="match status" value="1"/>
</dbReference>
<dbReference type="Proteomes" id="UP000192610">
    <property type="component" value="Unassembled WGS sequence"/>
</dbReference>
<dbReference type="SMART" id="SM00563">
    <property type="entry name" value="PlsC"/>
    <property type="match status" value="1"/>
</dbReference>
<comment type="caution">
    <text evidence="5">The sequence shown here is derived from an EMBL/GenBank/DDBJ whole genome shotgun (WGS) entry which is preliminary data.</text>
</comment>